<keyword evidence="1" id="KW-1133">Transmembrane helix</keyword>
<keyword evidence="3" id="KW-1185">Reference proteome</keyword>
<evidence type="ECO:0000313" key="3">
    <source>
        <dbReference type="Proteomes" id="UP000266677"/>
    </source>
</evidence>
<keyword evidence="1" id="KW-0812">Transmembrane</keyword>
<proteinExistence type="predicted"/>
<dbReference type="EMBL" id="QZFU01000033">
    <property type="protein sequence ID" value="RJO71404.1"/>
    <property type="molecule type" value="Genomic_DNA"/>
</dbReference>
<dbReference type="AlphaFoldDB" id="A0A3A4KE99"/>
<accession>A0A3A4KE99</accession>
<name>A0A3A4KE99_9NOCA</name>
<reference evidence="2 3" key="1">
    <citation type="submission" date="2018-09" db="EMBL/GenBank/DDBJ databases">
        <title>YIM PH21274 draft genome.</title>
        <authorList>
            <person name="Miao C."/>
        </authorList>
    </citation>
    <scope>NUCLEOTIDE SEQUENCE [LARGE SCALE GENOMIC DNA]</scope>
    <source>
        <strain evidence="2 3">YIM PH 21724</strain>
    </source>
</reference>
<evidence type="ECO:0000313" key="2">
    <source>
        <dbReference type="EMBL" id="RJO71404.1"/>
    </source>
</evidence>
<protein>
    <recommendedName>
        <fullName evidence="4">DUF1360 domain-containing protein</fullName>
    </recommendedName>
</protein>
<dbReference type="Proteomes" id="UP000266677">
    <property type="component" value="Unassembled WGS sequence"/>
</dbReference>
<comment type="caution">
    <text evidence="2">The sequence shown here is derived from an EMBL/GenBank/DDBJ whole genome shotgun (WGS) entry which is preliminary data.</text>
</comment>
<sequence length="109" mass="12120">MVFTVRAMPHSTLATLLALAVYVLASARLTRIVVADKIGDPIRNAAIRRFGSGSMWTFLVHCPWCFGWWVCAVLAWPTAVVAGLPWWWGFGLWPAGSYVLGVLARWDSE</sequence>
<evidence type="ECO:0008006" key="4">
    <source>
        <dbReference type="Google" id="ProtNLM"/>
    </source>
</evidence>
<feature type="transmembrane region" description="Helical" evidence="1">
    <location>
        <begin position="55"/>
        <end position="79"/>
    </location>
</feature>
<organism evidence="2 3">
    <name type="scientific">Nocardia panacis</name>
    <dbReference type="NCBI Taxonomy" id="2340916"/>
    <lineage>
        <taxon>Bacteria</taxon>
        <taxon>Bacillati</taxon>
        <taxon>Actinomycetota</taxon>
        <taxon>Actinomycetes</taxon>
        <taxon>Mycobacteriales</taxon>
        <taxon>Nocardiaceae</taxon>
        <taxon>Nocardia</taxon>
    </lineage>
</organism>
<keyword evidence="1" id="KW-0472">Membrane</keyword>
<feature type="transmembrane region" description="Helical" evidence="1">
    <location>
        <begin position="85"/>
        <end position="104"/>
    </location>
</feature>
<gene>
    <name evidence="2" type="ORF">D5S18_24850</name>
</gene>
<feature type="transmembrane region" description="Helical" evidence="1">
    <location>
        <begin position="12"/>
        <end position="34"/>
    </location>
</feature>
<evidence type="ECO:0000256" key="1">
    <source>
        <dbReference type="SAM" id="Phobius"/>
    </source>
</evidence>